<reference evidence="2" key="1">
    <citation type="journal article" date="2023" name="Front. Plant Sci.">
        <title>Chromosomal-level genome assembly of Melastoma candidum provides insights into trichome evolution.</title>
        <authorList>
            <person name="Zhong Y."/>
            <person name="Wu W."/>
            <person name="Sun C."/>
            <person name="Zou P."/>
            <person name="Liu Y."/>
            <person name="Dai S."/>
            <person name="Zhou R."/>
        </authorList>
    </citation>
    <scope>NUCLEOTIDE SEQUENCE [LARGE SCALE GENOMIC DNA]</scope>
</reference>
<protein>
    <submittedName>
        <fullName evidence="1">Uncharacterized protein</fullName>
    </submittedName>
</protein>
<keyword evidence="2" id="KW-1185">Reference proteome</keyword>
<organism evidence="1 2">
    <name type="scientific">Melastoma candidum</name>
    <dbReference type="NCBI Taxonomy" id="119954"/>
    <lineage>
        <taxon>Eukaryota</taxon>
        <taxon>Viridiplantae</taxon>
        <taxon>Streptophyta</taxon>
        <taxon>Embryophyta</taxon>
        <taxon>Tracheophyta</taxon>
        <taxon>Spermatophyta</taxon>
        <taxon>Magnoliopsida</taxon>
        <taxon>eudicotyledons</taxon>
        <taxon>Gunneridae</taxon>
        <taxon>Pentapetalae</taxon>
        <taxon>rosids</taxon>
        <taxon>malvids</taxon>
        <taxon>Myrtales</taxon>
        <taxon>Melastomataceae</taxon>
        <taxon>Melastomatoideae</taxon>
        <taxon>Melastomateae</taxon>
        <taxon>Melastoma</taxon>
    </lineage>
</organism>
<proteinExistence type="predicted"/>
<evidence type="ECO:0000313" key="1">
    <source>
        <dbReference type="EMBL" id="KAI4377709.1"/>
    </source>
</evidence>
<sequence length="384" mass="43751">MNTAPDPPPPRKRKTRVMPVPSQPLGITASAEETGGVPPETISLLRSEVLKDRPLPTLESDALRWKQKAKDRKLEILRLREDLKLVEEASRSEGFSQVAACKCYFFDDLGKPIDVSNDDSRFSDVLRRRFFRQVRYQESLRQSDNSCLRHHLLGVGSIDEVEKLSSAVDFLMKLCDTVSSVGNVHFANWSHQAVDFMLALLKNILRTGENLESTEGIVDRLILGLVRRIISLGEDDAESISRDQQFNIQHLIRKLGSEPYFGLRALLAVSQKVHLTAESLLFADPFDEKFPIMHQSMYILIQLLELLICDYLLAWSKAESFDHLMFEEWLASIVHARRAVGLLESRNSLYMLYMDRLVGELARLLGQVPSFCNLNPETLSKLFH</sequence>
<evidence type="ECO:0000313" key="2">
    <source>
        <dbReference type="Proteomes" id="UP001057402"/>
    </source>
</evidence>
<comment type="caution">
    <text evidence="1">The sequence shown here is derived from an EMBL/GenBank/DDBJ whole genome shotgun (WGS) entry which is preliminary data.</text>
</comment>
<dbReference type="EMBL" id="CM042883">
    <property type="protein sequence ID" value="KAI4377709.1"/>
    <property type="molecule type" value="Genomic_DNA"/>
</dbReference>
<dbReference type="Proteomes" id="UP001057402">
    <property type="component" value="Chromosome 4"/>
</dbReference>
<name>A0ACB9RFS2_9MYRT</name>
<gene>
    <name evidence="1" type="ORF">MLD38_015294</name>
</gene>
<accession>A0ACB9RFS2</accession>